<dbReference type="Pfam" id="PF03573">
    <property type="entry name" value="OprD"/>
    <property type="match status" value="1"/>
</dbReference>
<evidence type="ECO:0000313" key="3">
    <source>
        <dbReference type="EMBL" id="SFZ98763.1"/>
    </source>
</evidence>
<dbReference type="AlphaFoldDB" id="A0A1W1EFH5"/>
<keyword evidence="1" id="KW-0813">Transport</keyword>
<dbReference type="PANTHER" id="PTHR34596">
    <property type="entry name" value="CHITOPORIN"/>
    <property type="match status" value="1"/>
</dbReference>
<keyword evidence="2" id="KW-0732">Signal</keyword>
<organism evidence="3">
    <name type="scientific">hydrothermal vent metagenome</name>
    <dbReference type="NCBI Taxonomy" id="652676"/>
    <lineage>
        <taxon>unclassified sequences</taxon>
        <taxon>metagenomes</taxon>
        <taxon>ecological metagenomes</taxon>
    </lineage>
</organism>
<evidence type="ECO:0000256" key="1">
    <source>
        <dbReference type="ARBA" id="ARBA00022448"/>
    </source>
</evidence>
<dbReference type="InterPro" id="IPR023614">
    <property type="entry name" value="Porin_dom_sf"/>
</dbReference>
<dbReference type="GO" id="GO:0015288">
    <property type="term" value="F:porin activity"/>
    <property type="evidence" value="ECO:0007669"/>
    <property type="project" value="TreeGrafter"/>
</dbReference>
<evidence type="ECO:0000256" key="2">
    <source>
        <dbReference type="ARBA" id="ARBA00022729"/>
    </source>
</evidence>
<dbReference type="GO" id="GO:0016020">
    <property type="term" value="C:membrane"/>
    <property type="evidence" value="ECO:0007669"/>
    <property type="project" value="InterPro"/>
</dbReference>
<evidence type="ECO:0008006" key="4">
    <source>
        <dbReference type="Google" id="ProtNLM"/>
    </source>
</evidence>
<accession>A0A1W1EFH5</accession>
<proteinExistence type="predicted"/>
<dbReference type="Gene3D" id="2.40.160.10">
    <property type="entry name" value="Porin"/>
    <property type="match status" value="1"/>
</dbReference>
<dbReference type="PANTHER" id="PTHR34596:SF2">
    <property type="entry name" value="CHITOPORIN"/>
    <property type="match status" value="1"/>
</dbReference>
<reference evidence="3" key="1">
    <citation type="submission" date="2016-10" db="EMBL/GenBank/DDBJ databases">
        <authorList>
            <person name="de Groot N.N."/>
        </authorList>
    </citation>
    <scope>NUCLEOTIDE SEQUENCE</scope>
</reference>
<gene>
    <name evidence="3" type="ORF">MNB_SV-5-1436</name>
</gene>
<sequence>MEVKKIILSLTAACSLLTVVNAKENIDLQNKASNMPEFITEGVVNSEVQYFYLETNKPGDGKPNSYANSLGGYFQYTTSKSHIFYASFKMYASIPMGGGSNRGATGLFTKPEGDALLTSAEAYLAMNTPNGTVKVGNFMLNTPVMNIDPTRIVPWSYRGIGYEDSNIANTKLALYHITEVRDMYSNRYDKESASGDIGDSGITMASVKYTGISNLVLQTYYYYAPDLYDTFFAQADYAYGLSDNNKLRFGIQYFGTLNGGENVGSKTSLMGADDAKLFGARVGYDSSNFDIYLNYSQNFGESGLLKGYGGLTKAYTTSMIANGRRNYKPTAWMLKSNYVLPETSWGKTDLALNLTHVRTDMKAEKSQDFDAIYMHIRNKFNKNDSVYLRYEYIDQKDFTYYDANNIKNAAAAQDFQQFRIIYAHKF</sequence>
<name>A0A1W1EFH5_9ZZZZ</name>
<dbReference type="EMBL" id="FPKX01000060">
    <property type="protein sequence ID" value="SFZ98763.1"/>
    <property type="molecule type" value="Genomic_DNA"/>
</dbReference>
<dbReference type="InterPro" id="IPR005318">
    <property type="entry name" value="OM_porin_bac"/>
</dbReference>
<protein>
    <recommendedName>
        <fullName evidence="4">Outer membrane porin</fullName>
    </recommendedName>
</protein>